<dbReference type="PANTHER" id="PTHR33784">
    <property type="entry name" value="OS05G0482100 PROTEIN"/>
    <property type="match status" value="1"/>
</dbReference>
<reference evidence="1" key="1">
    <citation type="submission" date="2020-05" db="EMBL/GenBank/DDBJ databases">
        <title>WGS assembly of Panicum virgatum.</title>
        <authorList>
            <person name="Lovell J.T."/>
            <person name="Jenkins J."/>
            <person name="Shu S."/>
            <person name="Juenger T.E."/>
            <person name="Schmutz J."/>
        </authorList>
    </citation>
    <scope>NUCLEOTIDE SEQUENCE</scope>
    <source>
        <strain evidence="1">AP13</strain>
    </source>
</reference>
<proteinExistence type="predicted"/>
<accession>A0A8T0PHT7</accession>
<dbReference type="PANTHER" id="PTHR33784:SF10">
    <property type="entry name" value="F-BOX PROTEIN"/>
    <property type="match status" value="1"/>
</dbReference>
<sequence>MAARRRQPSSLADLPTELAIRIVGHIAATSVRPMEDLHSLRATCHFMRRVCSDPEVGRLIFVEWFYKLYQYVIPDGYLTLLPRLAQVGNLEACFIAEMIAVLCYPLLRPLSVIDKNLERAARGRHKAAAYVAAVLLYMANGGTGVDNTARQYMRQAIGDEPVKVPWGGAKMLSNEECYQIREKVMWLRFWLWMRRKAVVLPMSADVDPCKCGKCDSVVVLPWLQFGCKVFCSKDCRICFELNLFLGCI</sequence>
<dbReference type="EMBL" id="CM029051">
    <property type="protein sequence ID" value="KAG2561493.1"/>
    <property type="molecule type" value="Genomic_DNA"/>
</dbReference>
<keyword evidence="2" id="KW-1185">Reference proteome</keyword>
<dbReference type="SUPFAM" id="SSF81383">
    <property type="entry name" value="F-box domain"/>
    <property type="match status" value="1"/>
</dbReference>
<protein>
    <recommendedName>
        <fullName evidence="3">F-box domain-containing protein</fullName>
    </recommendedName>
</protein>
<comment type="caution">
    <text evidence="1">The sequence shown here is derived from an EMBL/GenBank/DDBJ whole genome shotgun (WGS) entry which is preliminary data.</text>
</comment>
<evidence type="ECO:0008006" key="3">
    <source>
        <dbReference type="Google" id="ProtNLM"/>
    </source>
</evidence>
<dbReference type="InterPro" id="IPR036047">
    <property type="entry name" value="F-box-like_dom_sf"/>
</dbReference>
<evidence type="ECO:0000313" key="2">
    <source>
        <dbReference type="Proteomes" id="UP000823388"/>
    </source>
</evidence>
<gene>
    <name evidence="1" type="ORF">PVAP13_8KG163500</name>
</gene>
<dbReference type="InterPro" id="IPR040338">
    <property type="entry name" value="At1g67623-like"/>
</dbReference>
<dbReference type="AlphaFoldDB" id="A0A8T0PHT7"/>
<name>A0A8T0PHT7_PANVG</name>
<evidence type="ECO:0000313" key="1">
    <source>
        <dbReference type="EMBL" id="KAG2561493.1"/>
    </source>
</evidence>
<organism evidence="1 2">
    <name type="scientific">Panicum virgatum</name>
    <name type="common">Blackwell switchgrass</name>
    <dbReference type="NCBI Taxonomy" id="38727"/>
    <lineage>
        <taxon>Eukaryota</taxon>
        <taxon>Viridiplantae</taxon>
        <taxon>Streptophyta</taxon>
        <taxon>Embryophyta</taxon>
        <taxon>Tracheophyta</taxon>
        <taxon>Spermatophyta</taxon>
        <taxon>Magnoliopsida</taxon>
        <taxon>Liliopsida</taxon>
        <taxon>Poales</taxon>
        <taxon>Poaceae</taxon>
        <taxon>PACMAD clade</taxon>
        <taxon>Panicoideae</taxon>
        <taxon>Panicodae</taxon>
        <taxon>Paniceae</taxon>
        <taxon>Panicinae</taxon>
        <taxon>Panicum</taxon>
        <taxon>Panicum sect. Hiantes</taxon>
    </lineage>
</organism>
<dbReference type="Proteomes" id="UP000823388">
    <property type="component" value="Chromosome 8K"/>
</dbReference>